<protein>
    <submittedName>
        <fullName evidence="1">Uncharacterized protein</fullName>
    </submittedName>
</protein>
<dbReference type="OrthoDB" id="2595858at2759"/>
<name>A0A1B9FY29_9TREE</name>
<proteinExistence type="predicted"/>
<dbReference type="EMBL" id="KI894023">
    <property type="protein sequence ID" value="OCF23676.1"/>
    <property type="molecule type" value="Genomic_DNA"/>
</dbReference>
<sequence>MWNNHAPEGDACVKKMSEIRSVHTQIKAGGVWKEDTMLAYAMTFALHDFWDLFKQNLRLRDDLTSANVQAGVSAEAIRKGTIASANKATGQNFKNGQNGKFNNNGQTGQKCQWSEKWCSIHEYSTHNTVDCYLSNANKAKNGGNGQAHVSNDVRNGEVSNLSNVSNRSDSSNVSNLDGDVKIAMSTCSITFDTDFDGDAFSYHVYATNAAPSEAFIIDSGASHQMVGPDEVYEMHLYYV</sequence>
<dbReference type="VEuPathDB" id="FungiDB:I302_06659"/>
<organism evidence="1">
    <name type="scientific">Kwoniella bestiolae CBS 10118</name>
    <dbReference type="NCBI Taxonomy" id="1296100"/>
    <lineage>
        <taxon>Eukaryota</taxon>
        <taxon>Fungi</taxon>
        <taxon>Dikarya</taxon>
        <taxon>Basidiomycota</taxon>
        <taxon>Agaricomycotina</taxon>
        <taxon>Tremellomycetes</taxon>
        <taxon>Tremellales</taxon>
        <taxon>Cryptococcaceae</taxon>
        <taxon>Kwoniella</taxon>
    </lineage>
</organism>
<reference evidence="1" key="2">
    <citation type="submission" date="2014-01" db="EMBL/GenBank/DDBJ databases">
        <title>Evolution of pathogenesis and genome organization in the Tremellales.</title>
        <authorList>
            <person name="Cuomo C."/>
            <person name="Litvintseva A."/>
            <person name="Heitman J."/>
            <person name="Chen Y."/>
            <person name="Sun S."/>
            <person name="Springer D."/>
            <person name="Dromer F."/>
            <person name="Young S."/>
            <person name="Zeng Q."/>
            <person name="Chapman S."/>
            <person name="Gujja S."/>
            <person name="Saif S."/>
            <person name="Birren B."/>
        </authorList>
    </citation>
    <scope>NUCLEOTIDE SEQUENCE</scope>
    <source>
        <strain evidence="1">CBS 10118</strain>
    </source>
</reference>
<dbReference type="AlphaFoldDB" id="A0A1B9FY29"/>
<dbReference type="STRING" id="1296100.A0A1B9FY29"/>
<reference evidence="1" key="1">
    <citation type="submission" date="2013-07" db="EMBL/GenBank/DDBJ databases">
        <title>The Genome Sequence of Cryptococcus bestiolae CBS10118.</title>
        <authorList>
            <consortium name="The Broad Institute Genome Sequencing Platform"/>
            <person name="Cuomo C."/>
            <person name="Litvintseva A."/>
            <person name="Chen Y."/>
            <person name="Heitman J."/>
            <person name="Sun S."/>
            <person name="Springer D."/>
            <person name="Dromer F."/>
            <person name="Young S.K."/>
            <person name="Zeng Q."/>
            <person name="Gargeya S."/>
            <person name="Fitzgerald M."/>
            <person name="Abouelleil A."/>
            <person name="Alvarado L."/>
            <person name="Berlin A.M."/>
            <person name="Chapman S.B."/>
            <person name="Dewar J."/>
            <person name="Goldberg J."/>
            <person name="Griggs A."/>
            <person name="Gujja S."/>
            <person name="Hansen M."/>
            <person name="Howarth C."/>
            <person name="Imamovic A."/>
            <person name="Larimer J."/>
            <person name="McCowan C."/>
            <person name="Murphy C."/>
            <person name="Pearson M."/>
            <person name="Priest M."/>
            <person name="Roberts A."/>
            <person name="Saif S."/>
            <person name="Shea T."/>
            <person name="Sykes S."/>
            <person name="Wortman J."/>
            <person name="Nusbaum C."/>
            <person name="Birren B."/>
        </authorList>
    </citation>
    <scope>NUCLEOTIDE SEQUENCE [LARGE SCALE GENOMIC DNA]</scope>
    <source>
        <strain evidence="1">CBS 10118</strain>
    </source>
</reference>
<evidence type="ECO:0000313" key="1">
    <source>
        <dbReference type="EMBL" id="OCF23676.1"/>
    </source>
</evidence>
<gene>
    <name evidence="1" type="ORF">I302_06659</name>
</gene>
<accession>A0A1B9FY29</accession>